<dbReference type="EMBL" id="ML119120">
    <property type="protein sequence ID" value="RPB14033.1"/>
    <property type="molecule type" value="Genomic_DNA"/>
</dbReference>
<protein>
    <recommendedName>
        <fullName evidence="5">Xaa-Pro aminopeptidase</fullName>
        <ecNumber evidence="5">3.4.11.9</ecNumber>
    </recommendedName>
    <alternativeName>
        <fullName evidence="11">Aminoacylproline aminopeptidase</fullName>
    </alternativeName>
</protein>
<dbReference type="EC" id="3.4.11.9" evidence="5"/>
<organism evidence="13 14">
    <name type="scientific">Morchella conica CCBAS932</name>
    <dbReference type="NCBI Taxonomy" id="1392247"/>
    <lineage>
        <taxon>Eukaryota</taxon>
        <taxon>Fungi</taxon>
        <taxon>Dikarya</taxon>
        <taxon>Ascomycota</taxon>
        <taxon>Pezizomycotina</taxon>
        <taxon>Pezizomycetes</taxon>
        <taxon>Pezizales</taxon>
        <taxon>Morchellaceae</taxon>
        <taxon>Morchella</taxon>
    </lineage>
</organism>
<evidence type="ECO:0000256" key="9">
    <source>
        <dbReference type="ARBA" id="ARBA00023049"/>
    </source>
</evidence>
<keyword evidence="10" id="KW-0464">Manganese</keyword>
<dbReference type="Pfam" id="PF00557">
    <property type="entry name" value="Peptidase_M24"/>
    <property type="match status" value="1"/>
</dbReference>
<dbReference type="InParanoid" id="A0A3N4KTZ7"/>
<dbReference type="OrthoDB" id="10261878at2759"/>
<dbReference type="CDD" id="cd01087">
    <property type="entry name" value="Prolidase"/>
    <property type="match status" value="1"/>
</dbReference>
<dbReference type="GO" id="GO:0006508">
    <property type="term" value="P:proteolysis"/>
    <property type="evidence" value="ECO:0007669"/>
    <property type="project" value="TreeGrafter"/>
</dbReference>
<dbReference type="InterPro" id="IPR029149">
    <property type="entry name" value="Creatin/AminoP/Spt16_N"/>
</dbReference>
<dbReference type="InterPro" id="IPR000994">
    <property type="entry name" value="Pept_M24"/>
</dbReference>
<evidence type="ECO:0000256" key="7">
    <source>
        <dbReference type="ARBA" id="ARBA00022723"/>
    </source>
</evidence>
<keyword evidence="7" id="KW-0479">Metal-binding</keyword>
<evidence type="ECO:0000256" key="8">
    <source>
        <dbReference type="ARBA" id="ARBA00022801"/>
    </source>
</evidence>
<dbReference type="PANTHER" id="PTHR43226:SF1">
    <property type="entry name" value="XAA-PRO DIPEPTIDASE"/>
    <property type="match status" value="1"/>
</dbReference>
<evidence type="ECO:0000256" key="2">
    <source>
        <dbReference type="ARBA" id="ARBA00001936"/>
    </source>
</evidence>
<gene>
    <name evidence="13" type="ORF">P167DRAFT_534649</name>
</gene>
<evidence type="ECO:0000256" key="3">
    <source>
        <dbReference type="ARBA" id="ARBA00002443"/>
    </source>
</evidence>
<dbReference type="PANTHER" id="PTHR43226">
    <property type="entry name" value="XAA-PRO AMINOPEPTIDASE 3"/>
    <property type="match status" value="1"/>
</dbReference>
<dbReference type="Pfam" id="PF05195">
    <property type="entry name" value="AMP_N"/>
    <property type="match status" value="1"/>
</dbReference>
<sequence>MRLTGLIYTRVSTGLLLLRTPTSPNPAILTCLRAPSFLSSSAAAAASPYQHHQHHHHRLHRLFSSTPPNRKVKVKLNAALAYKSFHWRRKKTIIKMLAIKMDPQTDIVLQGKYPAKAHAKRVAEFMGLKEGLLYLESAKEMLLEDCDSEAPFRQRRYFYYLSGCDLPDSYLTYNVSSQTLTLYIPPISPSSVLWSGLPVSISEAKSLYDVDEVRHTTPDLHNDLLANSHLIFGIACQLSPKLPEQITASIDTSGSLKTAIEECRAIKDAYEVALIRRANEITATAHHRAMNLVKSSVNERELEAVFTERCIAGGAPKQAYHGIFASGRSAATLHYVKNNATMAGKLNLLLDAGAEYNNYASDVTRTFPISGEFTQESQQIYDLVLKMQKETIEATKAGTRWDDIHILAHKIAIEGLLALGILKDGSVDEILESRTSCAFLPHGLGHMLGMDTHDTGGHPNYDDEDKMFCYLRKRGPLRVGEVITVEPGIYFCEFIINPFLEDPKHSKYIDKAVLDRYWDVGGVRIEDNILVTETGNENLTTTVKEVEDMYKLINDL</sequence>
<dbReference type="SUPFAM" id="SSF55920">
    <property type="entry name" value="Creatinase/aminopeptidase"/>
    <property type="match status" value="1"/>
</dbReference>
<dbReference type="Gene3D" id="3.40.350.10">
    <property type="entry name" value="Creatinase/prolidase N-terminal domain"/>
    <property type="match status" value="1"/>
</dbReference>
<name>A0A3N4KTZ7_9PEZI</name>
<evidence type="ECO:0000256" key="5">
    <source>
        <dbReference type="ARBA" id="ARBA00012574"/>
    </source>
</evidence>
<evidence type="ECO:0000256" key="6">
    <source>
        <dbReference type="ARBA" id="ARBA00022438"/>
    </source>
</evidence>
<evidence type="ECO:0000313" key="14">
    <source>
        <dbReference type="Proteomes" id="UP000277580"/>
    </source>
</evidence>
<keyword evidence="8" id="KW-0378">Hydrolase</keyword>
<accession>A0A3N4KTZ7</accession>
<dbReference type="Proteomes" id="UP000277580">
    <property type="component" value="Unassembled WGS sequence"/>
</dbReference>
<keyword evidence="14" id="KW-1185">Reference proteome</keyword>
<dbReference type="SUPFAM" id="SSF53092">
    <property type="entry name" value="Creatinase/prolidase N-terminal domain"/>
    <property type="match status" value="1"/>
</dbReference>
<evidence type="ECO:0000256" key="11">
    <source>
        <dbReference type="ARBA" id="ARBA00030849"/>
    </source>
</evidence>
<keyword evidence="6" id="KW-0031">Aminopeptidase</keyword>
<dbReference type="AlphaFoldDB" id="A0A3N4KTZ7"/>
<dbReference type="FunFam" id="3.90.230.10:FF:000002">
    <property type="entry name" value="Xaa-Pro aminopeptidase 3"/>
    <property type="match status" value="1"/>
</dbReference>
<comment type="cofactor">
    <cofactor evidence="2">
        <name>Mn(2+)</name>
        <dbReference type="ChEBI" id="CHEBI:29035"/>
    </cofactor>
</comment>
<dbReference type="SMART" id="SM01011">
    <property type="entry name" value="AMP_N"/>
    <property type="match status" value="1"/>
</dbReference>
<dbReference type="Gene3D" id="3.90.230.10">
    <property type="entry name" value="Creatinase/methionine aminopeptidase superfamily"/>
    <property type="match status" value="1"/>
</dbReference>
<dbReference type="STRING" id="1392247.A0A3N4KTZ7"/>
<dbReference type="InterPro" id="IPR007865">
    <property type="entry name" value="Aminopep_P_N"/>
</dbReference>
<comment type="function">
    <text evidence="3">Catalyzes the removal of a penultimate prolyl residue from the N-termini of peptides.</text>
</comment>
<evidence type="ECO:0000256" key="10">
    <source>
        <dbReference type="ARBA" id="ARBA00023211"/>
    </source>
</evidence>
<evidence type="ECO:0000313" key="13">
    <source>
        <dbReference type="EMBL" id="RPB14033.1"/>
    </source>
</evidence>
<evidence type="ECO:0000259" key="12">
    <source>
        <dbReference type="SMART" id="SM01011"/>
    </source>
</evidence>
<proteinExistence type="inferred from homology"/>
<evidence type="ECO:0000256" key="1">
    <source>
        <dbReference type="ARBA" id="ARBA00001424"/>
    </source>
</evidence>
<dbReference type="FunCoup" id="A0A3N4KTZ7">
    <property type="interactions" value="395"/>
</dbReference>
<dbReference type="InterPro" id="IPR036005">
    <property type="entry name" value="Creatinase/aminopeptidase-like"/>
</dbReference>
<keyword evidence="6" id="KW-0645">Protease</keyword>
<reference evidence="13 14" key="1">
    <citation type="journal article" date="2018" name="Nat. Ecol. Evol.">
        <title>Pezizomycetes genomes reveal the molecular basis of ectomycorrhizal truffle lifestyle.</title>
        <authorList>
            <person name="Murat C."/>
            <person name="Payen T."/>
            <person name="Noel B."/>
            <person name="Kuo A."/>
            <person name="Morin E."/>
            <person name="Chen J."/>
            <person name="Kohler A."/>
            <person name="Krizsan K."/>
            <person name="Balestrini R."/>
            <person name="Da Silva C."/>
            <person name="Montanini B."/>
            <person name="Hainaut M."/>
            <person name="Levati E."/>
            <person name="Barry K.W."/>
            <person name="Belfiori B."/>
            <person name="Cichocki N."/>
            <person name="Clum A."/>
            <person name="Dockter R.B."/>
            <person name="Fauchery L."/>
            <person name="Guy J."/>
            <person name="Iotti M."/>
            <person name="Le Tacon F."/>
            <person name="Lindquist E.A."/>
            <person name="Lipzen A."/>
            <person name="Malagnac F."/>
            <person name="Mello A."/>
            <person name="Molinier V."/>
            <person name="Miyauchi S."/>
            <person name="Poulain J."/>
            <person name="Riccioni C."/>
            <person name="Rubini A."/>
            <person name="Sitrit Y."/>
            <person name="Splivallo R."/>
            <person name="Traeger S."/>
            <person name="Wang M."/>
            <person name="Zifcakova L."/>
            <person name="Wipf D."/>
            <person name="Zambonelli A."/>
            <person name="Paolocci F."/>
            <person name="Nowrousian M."/>
            <person name="Ottonello S."/>
            <person name="Baldrian P."/>
            <person name="Spatafora J.W."/>
            <person name="Henrissat B."/>
            <person name="Nagy L.G."/>
            <person name="Aury J.M."/>
            <person name="Wincker P."/>
            <person name="Grigoriev I.V."/>
            <person name="Bonfante P."/>
            <person name="Martin F.M."/>
        </authorList>
    </citation>
    <scope>NUCLEOTIDE SEQUENCE [LARGE SCALE GENOMIC DNA]</scope>
    <source>
        <strain evidence="13 14">CCBAS932</strain>
    </source>
</reference>
<keyword evidence="9" id="KW-0482">Metalloprotease</keyword>
<comment type="catalytic activity">
    <reaction evidence="1">
        <text>Release of any N-terminal amino acid, including proline, that is linked to proline, even from a dipeptide or tripeptide.</text>
        <dbReference type="EC" id="3.4.11.9"/>
    </reaction>
</comment>
<evidence type="ECO:0000256" key="4">
    <source>
        <dbReference type="ARBA" id="ARBA00008766"/>
    </source>
</evidence>
<dbReference type="GO" id="GO:0030145">
    <property type="term" value="F:manganese ion binding"/>
    <property type="evidence" value="ECO:0007669"/>
    <property type="project" value="InterPro"/>
</dbReference>
<dbReference type="InterPro" id="IPR052433">
    <property type="entry name" value="X-Pro_dipept-like"/>
</dbReference>
<feature type="domain" description="Aminopeptidase P N-terminal" evidence="12">
    <location>
        <begin position="113"/>
        <end position="241"/>
    </location>
</feature>
<dbReference type="GO" id="GO:0070006">
    <property type="term" value="F:metalloaminopeptidase activity"/>
    <property type="evidence" value="ECO:0007669"/>
    <property type="project" value="InterPro"/>
</dbReference>
<comment type="similarity">
    <text evidence="4">Belongs to the peptidase M24B family.</text>
</comment>